<dbReference type="RefSeq" id="WP_014937836.1">
    <property type="nucleotide sequence ID" value="NZ_CP029760.1"/>
</dbReference>
<dbReference type="Proteomes" id="UP001207440">
    <property type="component" value="Unassembled WGS sequence"/>
</dbReference>
<sequence>MKKLSVLFAAVMMFVSMGVAKAQKIATVDVEAILSMMPEKKKADEQLLSVFKAKQVEIQKQAQAWQEEVAAYQKSAATMTEAQRTAKEGELQKKQQNIQQMSEAAQKDYTEKQQAAYAPIDKKFMEATEKAAKANGWDFIFDSNTMGLIYKGGADATAAVKKELGL</sequence>
<dbReference type="Pfam" id="PF03938">
    <property type="entry name" value="OmpH"/>
    <property type="match status" value="1"/>
</dbReference>
<dbReference type="GO" id="GO:0050821">
    <property type="term" value="P:protein stabilization"/>
    <property type="evidence" value="ECO:0007669"/>
    <property type="project" value="TreeGrafter"/>
</dbReference>
<dbReference type="PANTHER" id="PTHR35089">
    <property type="entry name" value="CHAPERONE PROTEIN SKP"/>
    <property type="match status" value="1"/>
</dbReference>
<dbReference type="PANTHER" id="PTHR35089:SF1">
    <property type="entry name" value="CHAPERONE PROTEIN SKP"/>
    <property type="match status" value="1"/>
</dbReference>
<evidence type="ECO:0000256" key="3">
    <source>
        <dbReference type="SAM" id="SignalP"/>
    </source>
</evidence>
<dbReference type="EMBL" id="JAOZYT010000023">
    <property type="protein sequence ID" value="MCW0523655.1"/>
    <property type="molecule type" value="Genomic_DNA"/>
</dbReference>
<dbReference type="Gene3D" id="3.30.910.20">
    <property type="entry name" value="Skp domain"/>
    <property type="match status" value="1"/>
</dbReference>
<dbReference type="GO" id="GO:0005829">
    <property type="term" value="C:cytosol"/>
    <property type="evidence" value="ECO:0007669"/>
    <property type="project" value="TreeGrafter"/>
</dbReference>
<comment type="caution">
    <text evidence="4">The sequence shown here is derived from an EMBL/GenBank/DDBJ whole genome shotgun (WGS) entry which is preliminary data.</text>
</comment>
<dbReference type="SMART" id="SM00935">
    <property type="entry name" value="OmpH"/>
    <property type="match status" value="1"/>
</dbReference>
<dbReference type="GO" id="GO:0051082">
    <property type="term" value="F:unfolded protein binding"/>
    <property type="evidence" value="ECO:0007669"/>
    <property type="project" value="InterPro"/>
</dbReference>
<reference evidence="4" key="1">
    <citation type="submission" date="2022-10" db="EMBL/GenBank/DDBJ databases">
        <title>Sifting through the core-genome to identify putative cross-protective antigens against Riemerella anatipestifer.</title>
        <authorList>
            <person name="Zheng X."/>
            <person name="Zhang W."/>
        </authorList>
    </citation>
    <scope>NUCLEOTIDE SEQUENCE</scope>
    <source>
        <strain evidence="4">ZWRA178</strain>
    </source>
</reference>
<dbReference type="InterPro" id="IPR024930">
    <property type="entry name" value="Skp_dom_sf"/>
</dbReference>
<dbReference type="SUPFAM" id="SSF111384">
    <property type="entry name" value="OmpH-like"/>
    <property type="match status" value="1"/>
</dbReference>
<dbReference type="InterPro" id="IPR005632">
    <property type="entry name" value="Chaperone_Skp"/>
</dbReference>
<gene>
    <name evidence="4" type="ORF">OKE68_04910</name>
</gene>
<dbReference type="AlphaFoldDB" id="A0AAP6HI84"/>
<protein>
    <submittedName>
        <fullName evidence="4">OmpH family outer membrane protein</fullName>
    </submittedName>
</protein>
<name>A0AAP6HI84_RIEAN</name>
<evidence type="ECO:0000313" key="5">
    <source>
        <dbReference type="Proteomes" id="UP001207440"/>
    </source>
</evidence>
<evidence type="ECO:0000256" key="1">
    <source>
        <dbReference type="ARBA" id="ARBA00009091"/>
    </source>
</evidence>
<comment type="similarity">
    <text evidence="1">Belongs to the Skp family.</text>
</comment>
<organism evidence="4 5">
    <name type="scientific">Riemerella anatipestifer</name>
    <name type="common">Moraxella anatipestifer</name>
    <dbReference type="NCBI Taxonomy" id="34085"/>
    <lineage>
        <taxon>Bacteria</taxon>
        <taxon>Pseudomonadati</taxon>
        <taxon>Bacteroidota</taxon>
        <taxon>Flavobacteriia</taxon>
        <taxon>Flavobacteriales</taxon>
        <taxon>Weeksellaceae</taxon>
        <taxon>Riemerella</taxon>
    </lineage>
</organism>
<proteinExistence type="inferred from homology"/>
<keyword evidence="2 3" id="KW-0732">Signal</keyword>
<evidence type="ECO:0000256" key="2">
    <source>
        <dbReference type="ARBA" id="ARBA00022729"/>
    </source>
</evidence>
<evidence type="ECO:0000313" key="4">
    <source>
        <dbReference type="EMBL" id="MCW0523655.1"/>
    </source>
</evidence>
<accession>A0AAP6HI84</accession>
<feature type="signal peptide" evidence="3">
    <location>
        <begin position="1"/>
        <end position="22"/>
    </location>
</feature>
<feature type="chain" id="PRO_5043011990" evidence="3">
    <location>
        <begin position="23"/>
        <end position="166"/>
    </location>
</feature>